<evidence type="ECO:0000256" key="2">
    <source>
        <dbReference type="ARBA" id="ARBA00022553"/>
    </source>
</evidence>
<keyword evidence="14" id="KW-1185">Reference proteome</keyword>
<keyword evidence="10" id="KW-0175">Coiled coil</keyword>
<keyword evidence="6" id="KW-0804">Transcription</keyword>
<feature type="compositionally biased region" description="Polar residues" evidence="11">
    <location>
        <begin position="315"/>
        <end position="334"/>
    </location>
</feature>
<keyword evidence="4" id="KW-0805">Transcription regulation</keyword>
<dbReference type="InterPro" id="IPR000232">
    <property type="entry name" value="HSF_DNA-bd"/>
</dbReference>
<feature type="region of interest" description="Disordered" evidence="11">
    <location>
        <begin position="700"/>
        <end position="721"/>
    </location>
</feature>
<proteinExistence type="predicted"/>
<dbReference type="AlphaFoldDB" id="A0A4Y7Q2J1"/>
<dbReference type="PRINTS" id="PR00056">
    <property type="entry name" value="HSFDOMAIN"/>
</dbReference>
<keyword evidence="2 9" id="KW-0597">Phosphoprotein</keyword>
<gene>
    <name evidence="13" type="ORF">BD410DRAFT_804297</name>
</gene>
<dbReference type="SUPFAM" id="SSF46785">
    <property type="entry name" value="Winged helix' DNA-binding domain"/>
    <property type="match status" value="1"/>
</dbReference>
<evidence type="ECO:0000313" key="14">
    <source>
        <dbReference type="Proteomes" id="UP000294933"/>
    </source>
</evidence>
<feature type="domain" description="Response regulatory" evidence="12">
    <location>
        <begin position="506"/>
        <end position="620"/>
    </location>
</feature>
<evidence type="ECO:0000256" key="3">
    <source>
        <dbReference type="ARBA" id="ARBA00023012"/>
    </source>
</evidence>
<dbReference type="FunFam" id="1.10.10.10:FF:000027">
    <property type="entry name" value="Heat shock transcription factor 1"/>
    <property type="match status" value="1"/>
</dbReference>
<dbReference type="Proteomes" id="UP000294933">
    <property type="component" value="Unassembled WGS sequence"/>
</dbReference>
<dbReference type="STRING" id="50990.A0A4Y7Q2J1"/>
<evidence type="ECO:0000256" key="10">
    <source>
        <dbReference type="SAM" id="Coils"/>
    </source>
</evidence>
<evidence type="ECO:0000259" key="12">
    <source>
        <dbReference type="PROSITE" id="PS50110"/>
    </source>
</evidence>
<dbReference type="OrthoDB" id="60033at2759"/>
<evidence type="ECO:0000256" key="6">
    <source>
        <dbReference type="ARBA" id="ARBA00023163"/>
    </source>
</evidence>
<dbReference type="Pfam" id="PF00447">
    <property type="entry name" value="HSF_DNA-bind"/>
    <property type="match status" value="1"/>
</dbReference>
<feature type="compositionally biased region" description="Polar residues" evidence="11">
    <location>
        <begin position="346"/>
        <end position="357"/>
    </location>
</feature>
<dbReference type="SMART" id="SM00448">
    <property type="entry name" value="REC"/>
    <property type="match status" value="1"/>
</dbReference>
<dbReference type="PROSITE" id="PS50110">
    <property type="entry name" value="RESPONSE_REGULATORY"/>
    <property type="match status" value="1"/>
</dbReference>
<comment type="subunit">
    <text evidence="8">Homotrimer. Homotrimerization increases the affinity of HSF1 to DNA. Interacts with transcriptional coregulator SSA1 on chromatin.</text>
</comment>
<evidence type="ECO:0000256" key="9">
    <source>
        <dbReference type="PROSITE-ProRule" id="PRU00169"/>
    </source>
</evidence>
<sequence>MALSGHSCIESNQRHSQLQSQSLHYLLSSLSRSSNNVEHLAGTASLPSTSYLSPLATRNNTSFAPSASRPMFSFPEIHPSTAKSEDVDQECLHPPARTTQDLLKDVEDSLGPTSDFAKKLFKMLGDSRFSHVLSWNLSGDAFIVKDVTEFTKSILPKFFKHSNFASFVRQLNKYDFHKVKNTQDSDGGEHTWTFKHPHFRADSIDGLENIRRKLPGQQPKPHRSASKRSVDKVAPTRRQSPSDSDSSEDPLVQIEHLRRTQGEMIDHIRNLEEKYSRALAELVTCNKNIAKQEGSMRSLIQYLLDAEQSEEKRSQITSACTSQPNVLAPTPESQRTIEPDRDGFVTTGTSGDLSRSSYGELPPNTPQTPQSSESRNALPLSDFLASFDLEPNLYGVSNDTTAETSSPWSSDVQADTLWQYIPRTVGNDEIAFWNADQLSSDADIPSSPIDGPASSFSTSQKSDHISVSDMSSKASKIKDIISRPGTAQIIRVRGSANVPSWAITPRVLLVDDDAVIRKLSSKLLQTSGCTIDFATDGEVAVNKMNLEKYDLVLMDIVMPKLDGVSATSLIRQFDLLTPIISMTSNSNPSAIMSYYSHGMNDILPKPFTKEGLQGILEKHLAHLKVIQELSKVPRSLIMSVGGTVVAGDSVDAGQSSETKFSSLASMGLAQADETFTELLQNARNVETILGFQGKSSGLEKRGLEDQLDDRPSKRGRFEAIE</sequence>
<evidence type="ECO:0000256" key="11">
    <source>
        <dbReference type="SAM" id="MobiDB-lite"/>
    </source>
</evidence>
<dbReference type="Gene3D" id="1.10.10.10">
    <property type="entry name" value="Winged helix-like DNA-binding domain superfamily/Winged helix DNA-binding domain"/>
    <property type="match status" value="1"/>
</dbReference>
<dbReference type="CDD" id="cd17546">
    <property type="entry name" value="REC_hyHK_CKI1_RcsC-like"/>
    <property type="match status" value="1"/>
</dbReference>
<feature type="region of interest" description="Disordered" evidence="11">
    <location>
        <begin position="213"/>
        <end position="252"/>
    </location>
</feature>
<dbReference type="InterPro" id="IPR011006">
    <property type="entry name" value="CheY-like_superfamily"/>
</dbReference>
<dbReference type="InterPro" id="IPR001789">
    <property type="entry name" value="Sig_transdc_resp-reg_receiver"/>
</dbReference>
<keyword evidence="3" id="KW-0902">Two-component regulatory system</keyword>
<dbReference type="Gene3D" id="3.40.50.2300">
    <property type="match status" value="1"/>
</dbReference>
<dbReference type="InterPro" id="IPR036390">
    <property type="entry name" value="WH_DNA-bd_sf"/>
</dbReference>
<feature type="modified residue" description="4-aspartylphosphate" evidence="9">
    <location>
        <position position="555"/>
    </location>
</feature>
<reference evidence="13 14" key="1">
    <citation type="submission" date="2018-06" db="EMBL/GenBank/DDBJ databases">
        <title>A transcriptomic atlas of mushroom development highlights an independent origin of complex multicellularity.</title>
        <authorList>
            <consortium name="DOE Joint Genome Institute"/>
            <person name="Krizsan K."/>
            <person name="Almasi E."/>
            <person name="Merenyi Z."/>
            <person name="Sahu N."/>
            <person name="Viragh M."/>
            <person name="Koszo T."/>
            <person name="Mondo S."/>
            <person name="Kiss B."/>
            <person name="Balint B."/>
            <person name="Kues U."/>
            <person name="Barry K."/>
            <person name="Hegedus J.C."/>
            <person name="Henrissat B."/>
            <person name="Johnson J."/>
            <person name="Lipzen A."/>
            <person name="Ohm R."/>
            <person name="Nagy I."/>
            <person name="Pangilinan J."/>
            <person name="Yan J."/>
            <person name="Xiong Y."/>
            <person name="Grigoriev I.V."/>
            <person name="Hibbett D.S."/>
            <person name="Nagy L.G."/>
        </authorList>
    </citation>
    <scope>NUCLEOTIDE SEQUENCE [LARGE SCALE GENOMIC DNA]</scope>
    <source>
        <strain evidence="13 14">SZMC22713</strain>
    </source>
</reference>
<dbReference type="GO" id="GO:0000160">
    <property type="term" value="P:phosphorelay signal transduction system"/>
    <property type="evidence" value="ECO:0007669"/>
    <property type="project" value="UniProtKB-KW"/>
</dbReference>
<evidence type="ECO:0000256" key="8">
    <source>
        <dbReference type="ARBA" id="ARBA00062171"/>
    </source>
</evidence>
<feature type="coiled-coil region" evidence="10">
    <location>
        <begin position="254"/>
        <end position="288"/>
    </location>
</feature>
<dbReference type="PROSITE" id="PS00434">
    <property type="entry name" value="HSF_DOMAIN"/>
    <property type="match status" value="1"/>
</dbReference>
<keyword evidence="7" id="KW-0539">Nucleus</keyword>
<dbReference type="PANTHER" id="PTHR45339:SF1">
    <property type="entry name" value="HYBRID SIGNAL TRANSDUCTION HISTIDINE KINASE J"/>
    <property type="match status" value="1"/>
</dbReference>
<accession>A0A4Y7Q2J1</accession>
<organism evidence="13 14">
    <name type="scientific">Rickenella mellea</name>
    <dbReference type="NCBI Taxonomy" id="50990"/>
    <lineage>
        <taxon>Eukaryota</taxon>
        <taxon>Fungi</taxon>
        <taxon>Dikarya</taxon>
        <taxon>Basidiomycota</taxon>
        <taxon>Agaricomycotina</taxon>
        <taxon>Agaricomycetes</taxon>
        <taxon>Hymenochaetales</taxon>
        <taxon>Rickenellaceae</taxon>
        <taxon>Rickenella</taxon>
    </lineage>
</organism>
<dbReference type="GO" id="GO:0043565">
    <property type="term" value="F:sequence-specific DNA binding"/>
    <property type="evidence" value="ECO:0007669"/>
    <property type="project" value="InterPro"/>
</dbReference>
<dbReference type="InterPro" id="IPR036388">
    <property type="entry name" value="WH-like_DNA-bd_sf"/>
</dbReference>
<keyword evidence="5" id="KW-0238">DNA-binding</keyword>
<protein>
    <recommendedName>
        <fullName evidence="12">Response regulatory domain-containing protein</fullName>
    </recommendedName>
</protein>
<comment type="subcellular location">
    <subcellularLocation>
        <location evidence="1">Nucleus</location>
    </subcellularLocation>
</comment>
<evidence type="ECO:0000256" key="7">
    <source>
        <dbReference type="ARBA" id="ARBA00023242"/>
    </source>
</evidence>
<dbReference type="FunFam" id="3.40.50.2300:FF:000212">
    <property type="entry name" value="Stress response regulator/HFS transcription factor"/>
    <property type="match status" value="1"/>
</dbReference>
<dbReference type="Pfam" id="PF00072">
    <property type="entry name" value="Response_reg"/>
    <property type="match status" value="1"/>
</dbReference>
<feature type="region of interest" description="Disordered" evidence="11">
    <location>
        <begin position="314"/>
        <end position="375"/>
    </location>
</feature>
<dbReference type="PANTHER" id="PTHR45339">
    <property type="entry name" value="HYBRID SIGNAL TRANSDUCTION HISTIDINE KINASE J"/>
    <property type="match status" value="1"/>
</dbReference>
<dbReference type="SUPFAM" id="SSF52172">
    <property type="entry name" value="CheY-like"/>
    <property type="match status" value="1"/>
</dbReference>
<evidence type="ECO:0000313" key="13">
    <source>
        <dbReference type="EMBL" id="TDL21372.1"/>
    </source>
</evidence>
<evidence type="ECO:0000256" key="4">
    <source>
        <dbReference type="ARBA" id="ARBA00023015"/>
    </source>
</evidence>
<evidence type="ECO:0000256" key="1">
    <source>
        <dbReference type="ARBA" id="ARBA00004123"/>
    </source>
</evidence>
<dbReference type="GO" id="GO:0003700">
    <property type="term" value="F:DNA-binding transcription factor activity"/>
    <property type="evidence" value="ECO:0007669"/>
    <property type="project" value="InterPro"/>
</dbReference>
<name>A0A4Y7Q2J1_9AGAM</name>
<dbReference type="VEuPathDB" id="FungiDB:BD410DRAFT_804297"/>
<dbReference type="SMART" id="SM00415">
    <property type="entry name" value="HSF"/>
    <property type="match status" value="1"/>
</dbReference>
<evidence type="ECO:0000256" key="5">
    <source>
        <dbReference type="ARBA" id="ARBA00023125"/>
    </source>
</evidence>
<dbReference type="EMBL" id="ML170181">
    <property type="protein sequence ID" value="TDL21372.1"/>
    <property type="molecule type" value="Genomic_DNA"/>
</dbReference>
<dbReference type="GO" id="GO:0005634">
    <property type="term" value="C:nucleus"/>
    <property type="evidence" value="ECO:0007669"/>
    <property type="project" value="UniProtKB-SubCell"/>
</dbReference>